<sequence>MNRASDLIAATIKRLRAARGMTVKDLAARCEQLGGVELTANVLTNVEVRRRDVGVEELLILALALDVPPFYLLTPPPDFGDLQVTSTVAVAPEIAGRWIVGRQPLPQSSPGLYEAAAAEHSGSVPATGDAGAVVALQRQAAGLLAQYEDEAQAFITNVRGQVRSLVDGLQQSVREGMSPEEIQQVLASVRSQVPEPTDVDA</sequence>
<accession>A0ABN3NI09</accession>
<reference evidence="2 3" key="1">
    <citation type="journal article" date="2019" name="Int. J. Syst. Evol. Microbiol.">
        <title>The Global Catalogue of Microorganisms (GCM) 10K type strain sequencing project: providing services to taxonomists for standard genome sequencing and annotation.</title>
        <authorList>
            <consortium name="The Broad Institute Genomics Platform"/>
            <consortium name="The Broad Institute Genome Sequencing Center for Infectious Disease"/>
            <person name="Wu L."/>
            <person name="Ma J."/>
        </authorList>
    </citation>
    <scope>NUCLEOTIDE SEQUENCE [LARGE SCALE GENOMIC DNA]</scope>
    <source>
        <strain evidence="2 3">JCM 3367</strain>
    </source>
</reference>
<keyword evidence="3" id="KW-1185">Reference proteome</keyword>
<dbReference type="SUPFAM" id="SSF47413">
    <property type="entry name" value="lambda repressor-like DNA-binding domains"/>
    <property type="match status" value="1"/>
</dbReference>
<evidence type="ECO:0000259" key="1">
    <source>
        <dbReference type="PROSITE" id="PS50943"/>
    </source>
</evidence>
<name>A0ABN3NI09_9ACTN</name>
<comment type="caution">
    <text evidence="2">The sequence shown here is derived from an EMBL/GenBank/DDBJ whole genome shotgun (WGS) entry which is preliminary data.</text>
</comment>
<organism evidence="2 3">
    <name type="scientific">Pilimelia columellifera subsp. columellifera</name>
    <dbReference type="NCBI Taxonomy" id="706583"/>
    <lineage>
        <taxon>Bacteria</taxon>
        <taxon>Bacillati</taxon>
        <taxon>Actinomycetota</taxon>
        <taxon>Actinomycetes</taxon>
        <taxon>Micromonosporales</taxon>
        <taxon>Micromonosporaceae</taxon>
        <taxon>Pilimelia</taxon>
    </lineage>
</organism>
<feature type="domain" description="HTH cro/C1-type" evidence="1">
    <location>
        <begin position="12"/>
        <end position="72"/>
    </location>
</feature>
<dbReference type="EMBL" id="BAAARY010000008">
    <property type="protein sequence ID" value="GAA2522881.1"/>
    <property type="molecule type" value="Genomic_DNA"/>
</dbReference>
<dbReference type="PROSITE" id="PS50943">
    <property type="entry name" value="HTH_CROC1"/>
    <property type="match status" value="1"/>
</dbReference>
<dbReference type="InterPro" id="IPR010982">
    <property type="entry name" value="Lambda_DNA-bd_dom_sf"/>
</dbReference>
<gene>
    <name evidence="2" type="ORF">GCM10010201_21320</name>
</gene>
<dbReference type="Gene3D" id="1.10.260.40">
    <property type="entry name" value="lambda repressor-like DNA-binding domains"/>
    <property type="match status" value="1"/>
</dbReference>
<proteinExistence type="predicted"/>
<dbReference type="Proteomes" id="UP001499978">
    <property type="component" value="Unassembled WGS sequence"/>
</dbReference>
<evidence type="ECO:0000313" key="3">
    <source>
        <dbReference type="Proteomes" id="UP001499978"/>
    </source>
</evidence>
<dbReference type="InterPro" id="IPR001387">
    <property type="entry name" value="Cro/C1-type_HTH"/>
</dbReference>
<dbReference type="SMART" id="SM00530">
    <property type="entry name" value="HTH_XRE"/>
    <property type="match status" value="1"/>
</dbReference>
<evidence type="ECO:0000313" key="2">
    <source>
        <dbReference type="EMBL" id="GAA2522881.1"/>
    </source>
</evidence>
<protein>
    <recommendedName>
        <fullName evidence="1">HTH cro/C1-type domain-containing protein</fullName>
    </recommendedName>
</protein>
<dbReference type="Pfam" id="PF01381">
    <property type="entry name" value="HTH_3"/>
    <property type="match status" value="1"/>
</dbReference>